<dbReference type="PANTHER" id="PTHR47377:SF3">
    <property type="entry name" value="RHODANESE-LIKE DOMAIN-CONTAINING PROTEIN 4A, CHLOROPLASTIC"/>
    <property type="match status" value="1"/>
</dbReference>
<sequence>MTECLRFTIRFDSIRFDSIRFAIPYETISIHYMNPDLTTMMTMVMCTWPMPYIVGRSGGVGGECDGDFIGSSGCLVLCGGGSGVGVGVVAVVVVVVALVVVDGSCGGGCGDGDGGKMAAAIVAVAAWWWCYGGGSFDGNSMKVAELLFKNGFKEAYAIRGGVRGENGWQAIQETLLPLSVHIYPKKKVKMPKKLGMNGGVNQQSNNQATSSTTPSVGQSEKVDNGYVNKAIETTQHVNNGSRSLSPYPNLLTVCMDLVPRYETTVLPNSIEALTLTLSTSRFFEDRCMSRRLVNPLLCNILSSVIFLILTFITYVV</sequence>
<dbReference type="InterPro" id="IPR036873">
    <property type="entry name" value="Rhodanese-like_dom_sf"/>
</dbReference>
<proteinExistence type="predicted"/>
<evidence type="ECO:0000256" key="1">
    <source>
        <dbReference type="SAM" id="MobiDB-lite"/>
    </source>
</evidence>
<name>A0A7J7HPY3_CAMSI</name>
<evidence type="ECO:0000256" key="2">
    <source>
        <dbReference type="SAM" id="Phobius"/>
    </source>
</evidence>
<reference evidence="4" key="1">
    <citation type="journal article" date="2020" name="Nat. Commun.">
        <title>Genome assembly of wild tea tree DASZ reveals pedigree and selection history of tea varieties.</title>
        <authorList>
            <person name="Zhang W."/>
            <person name="Zhang Y."/>
            <person name="Qiu H."/>
            <person name="Guo Y."/>
            <person name="Wan H."/>
            <person name="Zhang X."/>
            <person name="Scossa F."/>
            <person name="Alseekh S."/>
            <person name="Zhang Q."/>
            <person name="Wang P."/>
            <person name="Xu L."/>
            <person name="Schmidt M.H."/>
            <person name="Jia X."/>
            <person name="Li D."/>
            <person name="Zhu A."/>
            <person name="Guo F."/>
            <person name="Chen W."/>
            <person name="Ni D."/>
            <person name="Usadel B."/>
            <person name="Fernie A.R."/>
            <person name="Wen W."/>
        </authorList>
    </citation>
    <scope>NUCLEOTIDE SEQUENCE [LARGE SCALE GENOMIC DNA]</scope>
    <source>
        <strain evidence="4">cv. G240</strain>
    </source>
</reference>
<keyword evidence="2" id="KW-0472">Membrane</keyword>
<dbReference type="PANTHER" id="PTHR47377">
    <property type="entry name" value="RHODANESE-LIKE DOMAIN-CONTAINING PROTEIN 4, CHLOROPLASTIC"/>
    <property type="match status" value="1"/>
</dbReference>
<accession>A0A7J7HPY3</accession>
<keyword evidence="2" id="KW-0812">Transmembrane</keyword>
<evidence type="ECO:0008006" key="5">
    <source>
        <dbReference type="Google" id="ProtNLM"/>
    </source>
</evidence>
<feature type="region of interest" description="Disordered" evidence="1">
    <location>
        <begin position="195"/>
        <end position="220"/>
    </location>
</feature>
<dbReference type="Proteomes" id="UP000593564">
    <property type="component" value="Unassembled WGS sequence"/>
</dbReference>
<reference evidence="3 4" key="2">
    <citation type="submission" date="2020-07" db="EMBL/GenBank/DDBJ databases">
        <title>Genome assembly of wild tea tree DASZ reveals pedigree and selection history of tea varieties.</title>
        <authorList>
            <person name="Zhang W."/>
        </authorList>
    </citation>
    <scope>NUCLEOTIDE SEQUENCE [LARGE SCALE GENOMIC DNA]</scope>
    <source>
        <strain evidence="4">cv. G240</strain>
        <tissue evidence="3">Leaf</tissue>
    </source>
</reference>
<dbReference type="Gene3D" id="3.40.250.10">
    <property type="entry name" value="Rhodanese-like domain"/>
    <property type="match status" value="1"/>
</dbReference>
<protein>
    <recommendedName>
        <fullName evidence="5">Rhodanese domain-containing protein</fullName>
    </recommendedName>
</protein>
<feature type="compositionally biased region" description="Polar residues" evidence="1">
    <location>
        <begin position="199"/>
        <end position="218"/>
    </location>
</feature>
<feature type="transmembrane region" description="Helical" evidence="2">
    <location>
        <begin position="296"/>
        <end position="315"/>
    </location>
</feature>
<evidence type="ECO:0000313" key="4">
    <source>
        <dbReference type="Proteomes" id="UP000593564"/>
    </source>
</evidence>
<keyword evidence="2" id="KW-1133">Transmembrane helix</keyword>
<dbReference type="EMBL" id="JACBKZ010000003">
    <property type="protein sequence ID" value="KAF5954497.1"/>
    <property type="molecule type" value="Genomic_DNA"/>
</dbReference>
<comment type="caution">
    <text evidence="3">The sequence shown here is derived from an EMBL/GenBank/DDBJ whole genome shotgun (WGS) entry which is preliminary data.</text>
</comment>
<gene>
    <name evidence="3" type="ORF">HYC85_007353</name>
</gene>
<evidence type="ECO:0000313" key="3">
    <source>
        <dbReference type="EMBL" id="KAF5954497.1"/>
    </source>
</evidence>
<keyword evidence="4" id="KW-1185">Reference proteome</keyword>
<dbReference type="AlphaFoldDB" id="A0A7J7HPY3"/>
<organism evidence="3 4">
    <name type="scientific">Camellia sinensis</name>
    <name type="common">Tea plant</name>
    <name type="synonym">Thea sinensis</name>
    <dbReference type="NCBI Taxonomy" id="4442"/>
    <lineage>
        <taxon>Eukaryota</taxon>
        <taxon>Viridiplantae</taxon>
        <taxon>Streptophyta</taxon>
        <taxon>Embryophyta</taxon>
        <taxon>Tracheophyta</taxon>
        <taxon>Spermatophyta</taxon>
        <taxon>Magnoliopsida</taxon>
        <taxon>eudicotyledons</taxon>
        <taxon>Gunneridae</taxon>
        <taxon>Pentapetalae</taxon>
        <taxon>asterids</taxon>
        <taxon>Ericales</taxon>
        <taxon>Theaceae</taxon>
        <taxon>Camellia</taxon>
    </lineage>
</organism>
<dbReference type="InterPro" id="IPR044240">
    <property type="entry name" value="STR4-like"/>
</dbReference>